<dbReference type="PANTHER" id="PTHR30273:SF2">
    <property type="entry name" value="PROTEIN FECR"/>
    <property type="match status" value="1"/>
</dbReference>
<dbReference type="InterPro" id="IPR006860">
    <property type="entry name" value="FecR"/>
</dbReference>
<dbReference type="Gene3D" id="1.10.1740.10">
    <property type="match status" value="1"/>
</dbReference>
<dbReference type="SUPFAM" id="SSF88946">
    <property type="entry name" value="Sigma2 domain of RNA polymerase sigma factors"/>
    <property type="match status" value="1"/>
</dbReference>
<dbReference type="Gene3D" id="1.10.10.10">
    <property type="entry name" value="Winged helix-like DNA-binding domain superfamily/Winged helix DNA-binding domain"/>
    <property type="match status" value="1"/>
</dbReference>
<protein>
    <submittedName>
        <fullName evidence="3">RNA polymerase sigma factor (Sigma-70 family)</fullName>
    </submittedName>
</protein>
<keyword evidence="4" id="KW-1185">Reference proteome</keyword>
<dbReference type="PANTHER" id="PTHR30273">
    <property type="entry name" value="PERIPLASMIC SIGNAL SENSOR AND SIGMA FACTOR ACTIVATOR FECR-RELATED"/>
    <property type="match status" value="1"/>
</dbReference>
<dbReference type="InterPro" id="IPR013249">
    <property type="entry name" value="RNA_pol_sigma70_r4_t2"/>
</dbReference>
<dbReference type="InterPro" id="IPR013324">
    <property type="entry name" value="RNA_pol_sigma_r3/r4-like"/>
</dbReference>
<dbReference type="InterPro" id="IPR036388">
    <property type="entry name" value="WH-like_DNA-bd_sf"/>
</dbReference>
<reference evidence="3 4" key="1">
    <citation type="submission" date="2023-08" db="EMBL/GenBank/DDBJ databases">
        <title>Functional and genomic diversity of the sorghum phyllosphere microbiome.</title>
        <authorList>
            <person name="Shade A."/>
        </authorList>
    </citation>
    <scope>NUCLEOTIDE SEQUENCE [LARGE SCALE GENOMIC DNA]</scope>
    <source>
        <strain evidence="3 4">SORGH_AS_0335</strain>
    </source>
</reference>
<dbReference type="InterPro" id="IPR014284">
    <property type="entry name" value="RNA_pol_sigma-70_dom"/>
</dbReference>
<dbReference type="SUPFAM" id="SSF88659">
    <property type="entry name" value="Sigma3 and sigma4 domains of RNA polymerase sigma factors"/>
    <property type="match status" value="1"/>
</dbReference>
<dbReference type="InterPro" id="IPR013325">
    <property type="entry name" value="RNA_pol_sigma_r2"/>
</dbReference>
<feature type="domain" description="RNA polymerase sigma factor 70 region 4 type 2" evidence="2">
    <location>
        <begin position="127"/>
        <end position="175"/>
    </location>
</feature>
<organism evidence="3 4">
    <name type="scientific">Paracidovorax wautersii</name>
    <dbReference type="NCBI Taxonomy" id="1177982"/>
    <lineage>
        <taxon>Bacteria</taxon>
        <taxon>Pseudomonadati</taxon>
        <taxon>Pseudomonadota</taxon>
        <taxon>Betaproteobacteria</taxon>
        <taxon>Burkholderiales</taxon>
        <taxon>Comamonadaceae</taxon>
        <taxon>Paracidovorax</taxon>
    </lineage>
</organism>
<dbReference type="Pfam" id="PF08281">
    <property type="entry name" value="Sigma70_r4_2"/>
    <property type="match status" value="1"/>
</dbReference>
<evidence type="ECO:0000259" key="1">
    <source>
        <dbReference type="Pfam" id="PF04773"/>
    </source>
</evidence>
<sequence>MSAPSPSPLLVAFAESYHDLVRFVARRTGPQAAQDLVHDAWLRLAERGVQGVQGAAAFEPAADPQQAARQQRSYLYTVAENLTIDHLRRNRRAHERFDADALPEAAPAHHATPDVADTHLYRQALTEVERTLAQLPARCRDIFLADRIDGLPHAELASRHGVSVKTVEREVMRALDSVEASLHRWRGEADAPARKGRRRALSALLGAAGMGVGSAALWQAWRQWMPQYAATLATATGCTLVQPLPDGSTLALDARSEVQVRYTALRRGVQLLSGSAFFAVAPDAQRPFEVQAQGVRVTVVGTRFEVALEPHGVRVSVEEGRVRVEDPHGAPLELQAGEQVLLPPQAPAQRSARTGTVAPWRDGWLEFHHTPLGEAVQRLGRYSALPLSVEPDAADLPVLARVRIADARQWLRLLPGSLPVAVREAGGGAIVIARR</sequence>
<evidence type="ECO:0000313" key="4">
    <source>
        <dbReference type="Proteomes" id="UP001267710"/>
    </source>
</evidence>
<comment type="caution">
    <text evidence="3">The sequence shown here is derived from an EMBL/GenBank/DDBJ whole genome shotgun (WGS) entry which is preliminary data.</text>
</comment>
<evidence type="ECO:0000259" key="2">
    <source>
        <dbReference type="Pfam" id="PF08281"/>
    </source>
</evidence>
<feature type="domain" description="FecR protein" evidence="1">
    <location>
        <begin position="231"/>
        <end position="323"/>
    </location>
</feature>
<dbReference type="Proteomes" id="UP001267710">
    <property type="component" value="Unassembled WGS sequence"/>
</dbReference>
<proteinExistence type="predicted"/>
<evidence type="ECO:0000313" key="3">
    <source>
        <dbReference type="EMBL" id="MDR6214227.1"/>
    </source>
</evidence>
<dbReference type="InterPro" id="IPR012373">
    <property type="entry name" value="Ferrdict_sens_TM"/>
</dbReference>
<name>A0ABU1IAL2_9BURK</name>
<dbReference type="Pfam" id="PF04773">
    <property type="entry name" value="FecR"/>
    <property type="match status" value="1"/>
</dbReference>
<dbReference type="Gene3D" id="2.60.120.1440">
    <property type="match status" value="1"/>
</dbReference>
<dbReference type="RefSeq" id="WP_309828281.1">
    <property type="nucleotide sequence ID" value="NZ_JAVIZX010000001.1"/>
</dbReference>
<dbReference type="EMBL" id="JAVIZX010000001">
    <property type="protein sequence ID" value="MDR6214227.1"/>
    <property type="molecule type" value="Genomic_DNA"/>
</dbReference>
<dbReference type="NCBIfam" id="TIGR02937">
    <property type="entry name" value="sigma70-ECF"/>
    <property type="match status" value="1"/>
</dbReference>
<gene>
    <name evidence="3" type="ORF">QE399_001916</name>
</gene>
<accession>A0ABU1IAL2</accession>